<dbReference type="PANTHER" id="PTHR12943:SF27">
    <property type="entry name" value="HOMOCYSTEINE-INDUCED ENDOPLASMIC RETICULUM PROTEIN, ISOFORM A"/>
    <property type="match status" value="1"/>
</dbReference>
<dbReference type="InterPro" id="IPR039751">
    <property type="entry name" value="HERPUD1/2"/>
</dbReference>
<dbReference type="InterPro" id="IPR029071">
    <property type="entry name" value="Ubiquitin-like_domsf"/>
</dbReference>
<feature type="domain" description="Ubiquitin-like" evidence="8">
    <location>
        <begin position="9"/>
        <end position="86"/>
    </location>
</feature>
<feature type="region of interest" description="Disordered" evidence="6">
    <location>
        <begin position="99"/>
        <end position="156"/>
    </location>
</feature>
<evidence type="ECO:0000256" key="7">
    <source>
        <dbReference type="SAM" id="Phobius"/>
    </source>
</evidence>
<dbReference type="PROSITE" id="PS50053">
    <property type="entry name" value="UBIQUITIN_2"/>
    <property type="match status" value="1"/>
</dbReference>
<dbReference type="InterPro" id="IPR000626">
    <property type="entry name" value="Ubiquitin-like_dom"/>
</dbReference>
<dbReference type="SMART" id="SM00213">
    <property type="entry name" value="UBQ"/>
    <property type="match status" value="1"/>
</dbReference>
<dbReference type="PANTHER" id="PTHR12943">
    <property type="entry name" value="HOMOCYSTEINE-RESPONSIVE ENDOPLASMIC RETICULUM-RESIDENT UNIQUITIN-LIKE DOMAIN HERPUD PROTEIN FAMILY MEMBER"/>
    <property type="match status" value="1"/>
</dbReference>
<comment type="subcellular location">
    <subcellularLocation>
        <location evidence="1">Membrane</location>
    </subcellularLocation>
</comment>
<keyword evidence="4 7" id="KW-0472">Membrane</keyword>
<reference evidence="9 10" key="1">
    <citation type="submission" date="2024-01" db="EMBL/GenBank/DDBJ databases">
        <title>The genome of the rayed Mediterranean limpet Patella caerulea (Linnaeus, 1758).</title>
        <authorList>
            <person name="Anh-Thu Weber A."/>
            <person name="Halstead-Nussloch G."/>
        </authorList>
    </citation>
    <scope>NUCLEOTIDE SEQUENCE [LARGE SCALE GENOMIC DNA]</scope>
    <source>
        <strain evidence="9">AATW-2023a</strain>
        <tissue evidence="9">Whole specimen</tissue>
    </source>
</reference>
<evidence type="ECO:0000256" key="3">
    <source>
        <dbReference type="ARBA" id="ARBA00022989"/>
    </source>
</evidence>
<dbReference type="AlphaFoldDB" id="A0AAN8K1C5"/>
<feature type="compositionally biased region" description="Pro residues" evidence="6">
    <location>
        <begin position="351"/>
        <end position="360"/>
    </location>
</feature>
<name>A0AAN8K1C5_PATCE</name>
<dbReference type="SUPFAM" id="SSF54236">
    <property type="entry name" value="Ubiquitin-like"/>
    <property type="match status" value="1"/>
</dbReference>
<accession>A0AAN8K1C5</accession>
<feature type="compositionally biased region" description="Low complexity" evidence="6">
    <location>
        <begin position="105"/>
        <end position="122"/>
    </location>
</feature>
<keyword evidence="10" id="KW-1185">Reference proteome</keyword>
<dbReference type="GO" id="GO:0030968">
    <property type="term" value="P:endoplasmic reticulum unfolded protein response"/>
    <property type="evidence" value="ECO:0007669"/>
    <property type="project" value="TreeGrafter"/>
</dbReference>
<keyword evidence="3 7" id="KW-1133">Transmembrane helix</keyword>
<dbReference type="CDD" id="cd01790">
    <property type="entry name" value="Ubl_HERP"/>
    <property type="match status" value="1"/>
</dbReference>
<dbReference type="EMBL" id="JAZGQO010000006">
    <property type="protein sequence ID" value="KAK6186050.1"/>
    <property type="molecule type" value="Genomic_DNA"/>
</dbReference>
<evidence type="ECO:0000256" key="5">
    <source>
        <dbReference type="ARBA" id="ARBA00023230"/>
    </source>
</evidence>
<evidence type="ECO:0000259" key="8">
    <source>
        <dbReference type="PROSITE" id="PS50053"/>
    </source>
</evidence>
<evidence type="ECO:0000256" key="6">
    <source>
        <dbReference type="SAM" id="MobiDB-lite"/>
    </source>
</evidence>
<evidence type="ECO:0000313" key="10">
    <source>
        <dbReference type="Proteomes" id="UP001347796"/>
    </source>
</evidence>
<dbReference type="Gene3D" id="3.10.20.90">
    <property type="entry name" value="Phosphatidylinositol 3-kinase Catalytic Subunit, Chain A, domain 1"/>
    <property type="match status" value="1"/>
</dbReference>
<dbReference type="FunFam" id="3.10.20.90:FF:000046">
    <property type="entry name" value="Homocysteine-responsive endoplasmic reticulum-resident ubiquitin-like domain member 2 protein"/>
    <property type="match status" value="1"/>
</dbReference>
<keyword evidence="5" id="KW-0834">Unfolded protein response</keyword>
<evidence type="ECO:0000256" key="2">
    <source>
        <dbReference type="ARBA" id="ARBA00022692"/>
    </source>
</evidence>
<comment type="caution">
    <text evidence="9">The sequence shown here is derived from an EMBL/GenBank/DDBJ whole genome shotgun (WGS) entry which is preliminary data.</text>
</comment>
<feature type="compositionally biased region" description="Low complexity" evidence="6">
    <location>
        <begin position="361"/>
        <end position="374"/>
    </location>
</feature>
<sequence length="429" mass="48224">MDFTGDMPITLIVKAPNQRIADQNVECTLSWTIRKLKEHLQHVYPNKPKHNQQKLIYSGKLLEDNLTLKQVLRQIDETSNHTVHLVCSLSADNILVDDTQNNEKSSPSPSPTSSPSETSSTSDGLRYRGGPLPQSTNTGSFQQNNPTQPNIYPNMSQMYPGMQQMYAQMYGQMPPQMYGQMPPQTYGQMPPQMYGQMPPQMYGQMPGAPQGYNQEQYNLMAQQMYAQYMTQYMQFYNNTTITPPPSPATPVNNDPAANVNPGNNQANRPANQNIRMNAQGGIVEDDDEENEQRDWLDCIYILFRFLVLLSIVYFYSTFTRSAAVFLVFFLIFLLQKGWLMIKRAERRNADPAPPVNPNPAAPTETQDNTQDNTDGSNEGEESAETRAEDEVSAPPPPPPQPGVLATAWVFFTTFFSSLIPEQPGAVNQN</sequence>
<dbReference type="Proteomes" id="UP001347796">
    <property type="component" value="Unassembled WGS sequence"/>
</dbReference>
<protein>
    <recommendedName>
        <fullName evidence="8">Ubiquitin-like domain-containing protein</fullName>
    </recommendedName>
</protein>
<evidence type="ECO:0000256" key="1">
    <source>
        <dbReference type="ARBA" id="ARBA00004370"/>
    </source>
</evidence>
<evidence type="ECO:0000313" key="9">
    <source>
        <dbReference type="EMBL" id="KAK6186050.1"/>
    </source>
</evidence>
<feature type="transmembrane region" description="Helical" evidence="7">
    <location>
        <begin position="322"/>
        <end position="341"/>
    </location>
</feature>
<proteinExistence type="predicted"/>
<keyword evidence="2 7" id="KW-0812">Transmembrane</keyword>
<gene>
    <name evidence="9" type="ORF">SNE40_008161</name>
</gene>
<dbReference type="Pfam" id="PF00240">
    <property type="entry name" value="ubiquitin"/>
    <property type="match status" value="1"/>
</dbReference>
<feature type="compositionally biased region" description="Polar residues" evidence="6">
    <location>
        <begin position="133"/>
        <end position="156"/>
    </location>
</feature>
<organism evidence="9 10">
    <name type="scientific">Patella caerulea</name>
    <name type="common">Rayed Mediterranean limpet</name>
    <dbReference type="NCBI Taxonomy" id="87958"/>
    <lineage>
        <taxon>Eukaryota</taxon>
        <taxon>Metazoa</taxon>
        <taxon>Spiralia</taxon>
        <taxon>Lophotrochozoa</taxon>
        <taxon>Mollusca</taxon>
        <taxon>Gastropoda</taxon>
        <taxon>Patellogastropoda</taxon>
        <taxon>Patelloidea</taxon>
        <taxon>Patellidae</taxon>
        <taxon>Patella</taxon>
    </lineage>
</organism>
<evidence type="ECO:0000256" key="4">
    <source>
        <dbReference type="ARBA" id="ARBA00023136"/>
    </source>
</evidence>
<dbReference type="GO" id="GO:0016020">
    <property type="term" value="C:membrane"/>
    <property type="evidence" value="ECO:0007669"/>
    <property type="project" value="UniProtKB-SubCell"/>
</dbReference>
<feature type="region of interest" description="Disordered" evidence="6">
    <location>
        <begin position="348"/>
        <end position="403"/>
    </location>
</feature>